<comment type="caution">
    <text evidence="2">The sequence shown here is derived from an EMBL/GenBank/DDBJ whole genome shotgun (WGS) entry which is preliminary data.</text>
</comment>
<dbReference type="InterPro" id="IPR011032">
    <property type="entry name" value="GroES-like_sf"/>
</dbReference>
<protein>
    <recommendedName>
        <fullName evidence="1">Enoyl reductase (ER) domain-containing protein</fullName>
    </recommendedName>
</protein>
<dbReference type="InterPro" id="IPR020843">
    <property type="entry name" value="ER"/>
</dbReference>
<evidence type="ECO:0000313" key="2">
    <source>
        <dbReference type="EMBL" id="KBZ60551.1"/>
    </source>
</evidence>
<dbReference type="SUPFAM" id="SSF51735">
    <property type="entry name" value="NAD(P)-binding Rossmann-fold domains"/>
    <property type="match status" value="1"/>
</dbReference>
<proteinExistence type="predicted"/>
<dbReference type="PANTHER" id="PTHR45033">
    <property type="match status" value="1"/>
</dbReference>
<dbReference type="SUPFAM" id="SSF50129">
    <property type="entry name" value="GroES-like"/>
    <property type="match status" value="1"/>
</dbReference>
<dbReference type="PATRIC" id="fig|1324261.3.peg.3537"/>
<dbReference type="InterPro" id="IPR036291">
    <property type="entry name" value="NAD(P)-bd_dom_sf"/>
</dbReference>
<dbReference type="Gene3D" id="3.90.180.10">
    <property type="entry name" value="Medium-chain alcohol dehydrogenases, catalytic domain"/>
    <property type="match status" value="1"/>
</dbReference>
<dbReference type="Pfam" id="PF08240">
    <property type="entry name" value="ADH_N"/>
    <property type="match status" value="1"/>
</dbReference>
<dbReference type="InterPro" id="IPR013149">
    <property type="entry name" value="ADH-like_C"/>
</dbReference>
<dbReference type="HOGENOM" id="CLU_026673_3_4_11"/>
<dbReference type="InterPro" id="IPR052711">
    <property type="entry name" value="Zinc_ADH-like"/>
</dbReference>
<keyword evidence="3" id="KW-1185">Reference proteome</keyword>
<dbReference type="Proteomes" id="UP000025947">
    <property type="component" value="Unassembled WGS sequence"/>
</dbReference>
<sequence>MRAYRFDSHGGLDGLQLHDEPVPAPQRGELLLRVKAVSLNYRDIAIPLGRYVRKAKVGLVPCSDAVAEVVEIGEGVADYRPGDRVVGTFQPRWFGGTLPATAESDSYGSGQDGWLTEYKVVSRESVVAVPPALSDDHAATLPCAGVTAWNALGGPAPIRAGQTVLTLGSGGVSVFAVQLAKLAGAHVIATTSSSHKAQLLQSLGADEVVNYRTDAQWGQRVRQLTEGRGVDRVVEVGGPATIEQSLRAVAVGGEVTLIGFLSEDNPGIDYFLLKGSGAITRSITVGDRTELEGLVRAVTATGLTPVIDEIFEFSDARAAFERLRDGKHLGKLVIRVS</sequence>
<dbReference type="CDD" id="cd08276">
    <property type="entry name" value="MDR7"/>
    <property type="match status" value="1"/>
</dbReference>
<dbReference type="EMBL" id="JLXW01000010">
    <property type="protein sequence ID" value="KBZ60551.1"/>
    <property type="molecule type" value="Genomic_DNA"/>
</dbReference>
<feature type="domain" description="Enoyl reductase (ER)" evidence="1">
    <location>
        <begin position="10"/>
        <end position="334"/>
    </location>
</feature>
<gene>
    <name evidence="2" type="ORF">K875_03497</name>
</gene>
<accession>A0A051TW14</accession>
<dbReference type="Gene3D" id="3.40.50.720">
    <property type="entry name" value="NAD(P)-binding Rossmann-like Domain"/>
    <property type="match status" value="1"/>
</dbReference>
<dbReference type="Pfam" id="PF00107">
    <property type="entry name" value="ADH_zinc_N"/>
    <property type="match status" value="1"/>
</dbReference>
<reference evidence="2 3" key="1">
    <citation type="submission" date="2014-04" db="EMBL/GenBank/DDBJ databases">
        <title>The Genome Sequence of Mycobacterium tuberculosis TKK-01-0051.</title>
        <authorList>
            <consortium name="The Broad Institute Genomics Platform"/>
            <consortium name="The Broad Institute Genome Sequencing Center for Infectious Disease"/>
            <person name="Earl A.M."/>
            <person name="Cohen K."/>
            <person name="Pym A."/>
            <person name="Bishai W."/>
            <person name="Maharaj K."/>
            <person name="Desjardins C."/>
            <person name="Abeel T."/>
            <person name="Young S."/>
            <person name="Zeng Q."/>
            <person name="Gargeya S."/>
            <person name="Abouelleil A."/>
            <person name="Alvarado L."/>
            <person name="Chapman S.B."/>
            <person name="Gainer-Dewar J."/>
            <person name="Goldberg J."/>
            <person name="Griggs A."/>
            <person name="Gujja S."/>
            <person name="Hansen M."/>
            <person name="Howarth C."/>
            <person name="Imamovic A."/>
            <person name="Larimer J."/>
            <person name="Murphy C."/>
            <person name="Naylor J."/>
            <person name="Pearson M."/>
            <person name="Poon T.W."/>
            <person name="Priest M."/>
            <person name="Roberts A."/>
            <person name="Saif S."/>
            <person name="Shea T."/>
            <person name="Sykes S."/>
            <person name="Wortman J."/>
            <person name="Nusbaum C."/>
            <person name="Birren B."/>
        </authorList>
    </citation>
    <scope>NUCLEOTIDE SEQUENCE [LARGE SCALE GENOMIC DNA]</scope>
    <source>
        <strain evidence="2 3">TKK-01-0051</strain>
    </source>
</reference>
<evidence type="ECO:0000259" key="1">
    <source>
        <dbReference type="SMART" id="SM00829"/>
    </source>
</evidence>
<name>A0A051TW14_9MYCO</name>
<evidence type="ECO:0000313" key="3">
    <source>
        <dbReference type="Proteomes" id="UP000025947"/>
    </source>
</evidence>
<organism evidence="2 3">
    <name type="scientific">Mycobacterium [tuberculosis] TKK-01-0051</name>
    <dbReference type="NCBI Taxonomy" id="1324261"/>
    <lineage>
        <taxon>Bacteria</taxon>
        <taxon>Bacillati</taxon>
        <taxon>Actinomycetota</taxon>
        <taxon>Actinomycetes</taxon>
        <taxon>Mycobacteriales</taxon>
        <taxon>Mycobacteriaceae</taxon>
        <taxon>Mycobacterium</taxon>
        <taxon>Mycobacterium avium complex (MAC)</taxon>
    </lineage>
</organism>
<dbReference type="PANTHER" id="PTHR45033:SF2">
    <property type="entry name" value="ZINC-TYPE ALCOHOL DEHYDROGENASE-LIKE PROTEIN C1773.06C"/>
    <property type="match status" value="1"/>
</dbReference>
<dbReference type="GO" id="GO:0016491">
    <property type="term" value="F:oxidoreductase activity"/>
    <property type="evidence" value="ECO:0007669"/>
    <property type="project" value="InterPro"/>
</dbReference>
<dbReference type="InterPro" id="IPR013154">
    <property type="entry name" value="ADH-like_N"/>
</dbReference>
<dbReference type="SMART" id="SM00829">
    <property type="entry name" value="PKS_ER"/>
    <property type="match status" value="1"/>
</dbReference>
<dbReference type="AlphaFoldDB" id="A0A051TW14"/>
<dbReference type="RefSeq" id="WP_199778460.1">
    <property type="nucleotide sequence ID" value="NZ_KK328284.1"/>
</dbReference>